<accession>A0A371NE39</accession>
<dbReference type="EC" id="1.17.98.3" evidence="10"/>
<proteinExistence type="inferred from homology"/>
<protein>
    <recommendedName>
        <fullName evidence="10">formate dehydrogenase (coenzyme F420)</fullName>
        <ecNumber evidence="10">1.17.98.3</ecNumber>
    </recommendedName>
</protein>
<comment type="similarity">
    <text evidence="8">Belongs to the FrhB family.</text>
</comment>
<dbReference type="InterPro" id="IPR017900">
    <property type="entry name" value="4Fe4S_Fe_S_CS"/>
</dbReference>
<evidence type="ECO:0000256" key="1">
    <source>
        <dbReference type="ARBA" id="ARBA00001947"/>
    </source>
</evidence>
<dbReference type="Pfam" id="PF13183">
    <property type="entry name" value="Fer4_8"/>
    <property type="match status" value="1"/>
</dbReference>
<dbReference type="PROSITE" id="PS51379">
    <property type="entry name" value="4FE4S_FER_2"/>
    <property type="match status" value="1"/>
</dbReference>
<evidence type="ECO:0000256" key="8">
    <source>
        <dbReference type="ARBA" id="ARBA00038369"/>
    </source>
</evidence>
<dbReference type="EMBL" id="QREL01000001">
    <property type="protein sequence ID" value="REE28240.1"/>
    <property type="molecule type" value="Genomic_DNA"/>
</dbReference>
<dbReference type="Pfam" id="PF04432">
    <property type="entry name" value="FrhB_FdhB_C"/>
    <property type="match status" value="1"/>
</dbReference>
<dbReference type="InterPro" id="IPR007516">
    <property type="entry name" value="Co_F420_Hydgase/DH_bsu_N"/>
</dbReference>
<dbReference type="GO" id="GO:0052592">
    <property type="term" value="F:oxidoreductase activity, acting on CH or CH2 groups, with an iron-sulfur protein as acceptor"/>
    <property type="evidence" value="ECO:0007669"/>
    <property type="project" value="TreeGrafter"/>
</dbReference>
<evidence type="ECO:0000256" key="6">
    <source>
        <dbReference type="ARBA" id="ARBA00023004"/>
    </source>
</evidence>
<evidence type="ECO:0000256" key="10">
    <source>
        <dbReference type="ARBA" id="ARBA00049724"/>
    </source>
</evidence>
<evidence type="ECO:0000256" key="4">
    <source>
        <dbReference type="ARBA" id="ARBA00022833"/>
    </source>
</evidence>
<keyword evidence="4" id="KW-0862">Zinc</keyword>
<evidence type="ECO:0000256" key="2">
    <source>
        <dbReference type="ARBA" id="ARBA00001974"/>
    </source>
</evidence>
<comment type="cofactor">
    <cofactor evidence="2">
        <name>FAD</name>
        <dbReference type="ChEBI" id="CHEBI:57692"/>
    </cofactor>
</comment>
<evidence type="ECO:0000256" key="3">
    <source>
        <dbReference type="ARBA" id="ARBA00022723"/>
    </source>
</evidence>
<evidence type="ECO:0000256" key="5">
    <source>
        <dbReference type="ARBA" id="ARBA00023002"/>
    </source>
</evidence>
<comment type="catalytic activity">
    <reaction evidence="9">
        <text>oxidized coenzyme F420-(gamma-L-Glu)(n) + formate + 2 H(+) = reduced coenzyme F420-(gamma-L-Glu)(n) + CO2</text>
        <dbReference type="Rhea" id="RHEA:42764"/>
        <dbReference type="Rhea" id="RHEA-COMP:12939"/>
        <dbReference type="Rhea" id="RHEA-COMP:14378"/>
        <dbReference type="ChEBI" id="CHEBI:15378"/>
        <dbReference type="ChEBI" id="CHEBI:15740"/>
        <dbReference type="ChEBI" id="CHEBI:16526"/>
        <dbReference type="ChEBI" id="CHEBI:133980"/>
        <dbReference type="ChEBI" id="CHEBI:139511"/>
        <dbReference type="EC" id="1.17.98.3"/>
    </reaction>
</comment>
<sequence length="395" mass="45418">MVKYLRGYSRGWVIEMKYILARATDEEIQKRGECGGAVTAIFKYMLDEGIVDGVLTLERGDDIYDGIPILLEDSDEIISTCGSLHCAPTMFGDLISRYLNDMRLAVAVKPCDAMAIRELEKRHQIDPDRVYKIGLNCGGTLSPVSAREMIETFYEIDPDDVIREEIDKGKFIVELKDGSHKEISIDYLEEEGFGRRENCQRCELMVPRNADIACGNWGAEEGWTFIEVNTDRGEEIIEGARRGGYLEVKEPPAKMIEIREKIENTMIKMARKFQDRHLEDDYPSLDEWEEYWKRCINCFACRDVCPICFCRECELEKDYLLESDEKSPDPLTFQGVRLSHMGFSCINCGQCEDVCPMDIPIARIYHRIQRKYRDRTGFTAGVSEELPPMYSGEKD</sequence>
<evidence type="ECO:0000313" key="12">
    <source>
        <dbReference type="EMBL" id="REE28240.1"/>
    </source>
</evidence>
<keyword evidence="13" id="KW-1185">Reference proteome</keyword>
<comment type="caution">
    <text evidence="12">The sequence shown here is derived from an EMBL/GenBank/DDBJ whole genome shotgun (WGS) entry which is preliminary data.</text>
</comment>
<reference evidence="12 13" key="1">
    <citation type="submission" date="2018-07" db="EMBL/GenBank/DDBJ databases">
        <title>Genomic Encyclopedia of Type Strains, Phase IV (KMG-IV): sequencing the most valuable type-strain genomes for metagenomic binning, comparative biology and taxonomic classification.</title>
        <authorList>
            <person name="Goeker M."/>
        </authorList>
    </citation>
    <scope>NUCLEOTIDE SEQUENCE [LARGE SCALE GENOMIC DNA]</scope>
    <source>
        <strain evidence="12 13">DSM 7466</strain>
    </source>
</reference>
<dbReference type="Gene3D" id="1.10.1060.10">
    <property type="entry name" value="Alpha-helical ferredoxin"/>
    <property type="match status" value="1"/>
</dbReference>
<dbReference type="Proteomes" id="UP000256864">
    <property type="component" value="Unassembled WGS sequence"/>
</dbReference>
<dbReference type="PANTHER" id="PTHR31332:SF6">
    <property type="entry name" value="FORMATE DEHYDROGENASE SUBUNIT BETA"/>
    <property type="match status" value="1"/>
</dbReference>
<keyword evidence="7" id="KW-0411">Iron-sulfur</keyword>
<gene>
    <name evidence="12" type="ORF">C7452_0241</name>
</gene>
<feature type="domain" description="4Fe-4S ferredoxin-type" evidence="11">
    <location>
        <begin position="334"/>
        <end position="365"/>
    </location>
</feature>
<organism evidence="12 13">
    <name type="scientific">Methanothermobacter defluvii</name>
    <dbReference type="NCBI Taxonomy" id="49339"/>
    <lineage>
        <taxon>Archaea</taxon>
        <taxon>Methanobacteriati</taxon>
        <taxon>Methanobacteriota</taxon>
        <taxon>Methanomada group</taxon>
        <taxon>Methanobacteria</taxon>
        <taxon>Methanobacteriales</taxon>
        <taxon>Methanobacteriaceae</taxon>
        <taxon>Methanothermobacter</taxon>
    </lineage>
</organism>
<name>A0A371NE39_9EURY</name>
<evidence type="ECO:0000256" key="7">
    <source>
        <dbReference type="ARBA" id="ARBA00023014"/>
    </source>
</evidence>
<comment type="cofactor">
    <cofactor evidence="1">
        <name>Zn(2+)</name>
        <dbReference type="ChEBI" id="CHEBI:29105"/>
    </cofactor>
</comment>
<dbReference type="InterPro" id="IPR009051">
    <property type="entry name" value="Helical_ferredxn"/>
</dbReference>
<dbReference type="Pfam" id="PF04422">
    <property type="entry name" value="FrhB_FdhB_N"/>
    <property type="match status" value="1"/>
</dbReference>
<dbReference type="GO" id="GO:0043794">
    <property type="term" value="F:formate dehydrogenase (coenzyme F420) activity"/>
    <property type="evidence" value="ECO:0007669"/>
    <property type="project" value="UniProtKB-EC"/>
</dbReference>
<evidence type="ECO:0000259" key="11">
    <source>
        <dbReference type="PROSITE" id="PS51379"/>
    </source>
</evidence>
<keyword evidence="6" id="KW-0408">Iron</keyword>
<dbReference type="GO" id="GO:0051536">
    <property type="term" value="F:iron-sulfur cluster binding"/>
    <property type="evidence" value="ECO:0007669"/>
    <property type="project" value="UniProtKB-KW"/>
</dbReference>
<dbReference type="AlphaFoldDB" id="A0A371NE39"/>
<dbReference type="InterPro" id="IPR017896">
    <property type="entry name" value="4Fe4S_Fe-S-bd"/>
</dbReference>
<evidence type="ECO:0000313" key="13">
    <source>
        <dbReference type="Proteomes" id="UP000256864"/>
    </source>
</evidence>
<dbReference type="PANTHER" id="PTHR31332">
    <property type="entry name" value="7-HYDROXYMETHYL CHLOROPHYLL A REDUCTASE, CHLOROPLASTIC"/>
    <property type="match status" value="1"/>
</dbReference>
<keyword evidence="3" id="KW-0479">Metal-binding</keyword>
<dbReference type="SUPFAM" id="SSF46548">
    <property type="entry name" value="alpha-helical ferredoxin"/>
    <property type="match status" value="1"/>
</dbReference>
<dbReference type="GO" id="GO:0046872">
    <property type="term" value="F:metal ion binding"/>
    <property type="evidence" value="ECO:0007669"/>
    <property type="project" value="UniProtKB-KW"/>
</dbReference>
<dbReference type="PROSITE" id="PS00198">
    <property type="entry name" value="4FE4S_FER_1"/>
    <property type="match status" value="2"/>
</dbReference>
<evidence type="ECO:0000256" key="9">
    <source>
        <dbReference type="ARBA" id="ARBA00047971"/>
    </source>
</evidence>
<keyword evidence="5" id="KW-0560">Oxidoreductase</keyword>
<dbReference type="InterPro" id="IPR045220">
    <property type="entry name" value="FRHB/FDHB/HCAR-like"/>
</dbReference>
<dbReference type="InterPro" id="IPR007525">
    <property type="entry name" value="FrhB_FdhB_C"/>
</dbReference>